<dbReference type="AlphaFoldDB" id="A0A1N7P3F4"/>
<dbReference type="CDD" id="cd04301">
    <property type="entry name" value="NAT_SF"/>
    <property type="match status" value="1"/>
</dbReference>
<dbReference type="GO" id="GO:0008080">
    <property type="term" value="F:N-acetyltransferase activity"/>
    <property type="evidence" value="ECO:0007669"/>
    <property type="project" value="InterPro"/>
</dbReference>
<dbReference type="InterPro" id="IPR016181">
    <property type="entry name" value="Acyl_CoA_acyltransferase"/>
</dbReference>
<organism evidence="6 7">
    <name type="scientific">Kroppenstedtia eburnea</name>
    <dbReference type="NCBI Taxonomy" id="714067"/>
    <lineage>
        <taxon>Bacteria</taxon>
        <taxon>Bacillati</taxon>
        <taxon>Bacillota</taxon>
        <taxon>Bacilli</taxon>
        <taxon>Bacillales</taxon>
        <taxon>Thermoactinomycetaceae</taxon>
        <taxon>Kroppenstedtia</taxon>
    </lineage>
</organism>
<keyword evidence="4" id="KW-0012">Acyltransferase</keyword>
<accession>A0A1N7P3F4</accession>
<dbReference type="PROSITE" id="PS51186">
    <property type="entry name" value="GNAT"/>
    <property type="match status" value="1"/>
</dbReference>
<keyword evidence="3 6" id="KW-0808">Transferase</keyword>
<comment type="similarity">
    <text evidence="1">Belongs to the acetyltransferase family. RimI subfamily.</text>
</comment>
<dbReference type="Proteomes" id="UP000186795">
    <property type="component" value="Unassembled WGS sequence"/>
</dbReference>
<name>A0A1N7P3F4_9BACL</name>
<feature type="domain" description="N-acetyltransferase" evidence="5">
    <location>
        <begin position="7"/>
        <end position="152"/>
    </location>
</feature>
<keyword evidence="6" id="KW-0687">Ribonucleoprotein</keyword>
<evidence type="ECO:0000256" key="4">
    <source>
        <dbReference type="ARBA" id="ARBA00023315"/>
    </source>
</evidence>
<gene>
    <name evidence="6" type="ORF">SAMN05421790_11128</name>
</gene>
<sequence>MKEHPQVKFRTMAPADIPGVLAVERASFSTPWTRQAFYNELVHNQFATYILAVTNDGIIGYGGMWLIMDEAHITNIAVHPDWRGQGIGESMFDYLMALAHLSGAEKMTLEVRVSNEIAQNLYRKKGFQATGIRPRYYTDNQEDALIMWAELGGEDDEEMLGAGH</sequence>
<dbReference type="Pfam" id="PF00583">
    <property type="entry name" value="Acetyltransf_1"/>
    <property type="match status" value="1"/>
</dbReference>
<evidence type="ECO:0000256" key="1">
    <source>
        <dbReference type="ARBA" id="ARBA00005395"/>
    </source>
</evidence>
<evidence type="ECO:0000256" key="3">
    <source>
        <dbReference type="ARBA" id="ARBA00022679"/>
    </source>
</evidence>
<evidence type="ECO:0000256" key="2">
    <source>
        <dbReference type="ARBA" id="ARBA00022490"/>
    </source>
</evidence>
<dbReference type="InterPro" id="IPR006464">
    <property type="entry name" value="AcTrfase_RimI/Ard1"/>
</dbReference>
<dbReference type="GO" id="GO:0005840">
    <property type="term" value="C:ribosome"/>
    <property type="evidence" value="ECO:0007669"/>
    <property type="project" value="UniProtKB-KW"/>
</dbReference>
<dbReference type="SUPFAM" id="SSF55729">
    <property type="entry name" value="Acyl-CoA N-acyltransferases (Nat)"/>
    <property type="match status" value="1"/>
</dbReference>
<keyword evidence="7" id="KW-1185">Reference proteome</keyword>
<evidence type="ECO:0000259" key="5">
    <source>
        <dbReference type="PROSITE" id="PS51186"/>
    </source>
</evidence>
<keyword evidence="2" id="KW-0963">Cytoplasm</keyword>
<evidence type="ECO:0000313" key="7">
    <source>
        <dbReference type="Proteomes" id="UP000186795"/>
    </source>
</evidence>
<protein>
    <submittedName>
        <fullName evidence="6">[SSU ribosomal protein S18P]-alanine acetyltransferase</fullName>
    </submittedName>
</protein>
<evidence type="ECO:0000313" key="6">
    <source>
        <dbReference type="EMBL" id="SIT04969.1"/>
    </source>
</evidence>
<keyword evidence="6" id="KW-0689">Ribosomal protein</keyword>
<dbReference type="InterPro" id="IPR050680">
    <property type="entry name" value="YpeA/RimI_acetyltransf"/>
</dbReference>
<proteinExistence type="inferred from homology"/>
<dbReference type="RefSeq" id="WP_076525938.1">
    <property type="nucleotide sequence ID" value="NZ_CP048103.1"/>
</dbReference>
<dbReference type="InterPro" id="IPR000182">
    <property type="entry name" value="GNAT_dom"/>
</dbReference>
<dbReference type="PANTHER" id="PTHR43420:SF44">
    <property type="entry name" value="ACETYLTRANSFERASE YPEA"/>
    <property type="match status" value="1"/>
</dbReference>
<reference evidence="7" key="1">
    <citation type="submission" date="2017-01" db="EMBL/GenBank/DDBJ databases">
        <authorList>
            <person name="Varghese N."/>
            <person name="Submissions S."/>
        </authorList>
    </citation>
    <scope>NUCLEOTIDE SEQUENCE [LARGE SCALE GENOMIC DNA]</scope>
    <source>
        <strain evidence="7">DSM 45196</strain>
    </source>
</reference>
<dbReference type="PANTHER" id="PTHR43420">
    <property type="entry name" value="ACETYLTRANSFERASE"/>
    <property type="match status" value="1"/>
</dbReference>
<dbReference type="EMBL" id="FTOD01000011">
    <property type="protein sequence ID" value="SIT04969.1"/>
    <property type="molecule type" value="Genomic_DNA"/>
</dbReference>
<dbReference type="NCBIfam" id="TIGR01575">
    <property type="entry name" value="rimI"/>
    <property type="match status" value="1"/>
</dbReference>
<dbReference type="Gene3D" id="3.40.630.30">
    <property type="match status" value="1"/>
</dbReference>